<dbReference type="Proteomes" id="UP000271974">
    <property type="component" value="Unassembled WGS sequence"/>
</dbReference>
<accession>A0A3S1AV40</accession>
<keyword evidence="3" id="KW-1185">Reference proteome</keyword>
<evidence type="ECO:0000256" key="1">
    <source>
        <dbReference type="SAM" id="Phobius"/>
    </source>
</evidence>
<protein>
    <submittedName>
        <fullName evidence="2">Uncharacterized protein</fullName>
    </submittedName>
</protein>
<dbReference type="EMBL" id="RQTK01001822">
    <property type="protein sequence ID" value="RUS69123.1"/>
    <property type="molecule type" value="Genomic_DNA"/>
</dbReference>
<reference evidence="2 3" key="1">
    <citation type="submission" date="2019-01" db="EMBL/GenBank/DDBJ databases">
        <title>A draft genome assembly of the solar-powered sea slug Elysia chlorotica.</title>
        <authorList>
            <person name="Cai H."/>
            <person name="Li Q."/>
            <person name="Fang X."/>
            <person name="Li J."/>
            <person name="Curtis N.E."/>
            <person name="Altenburger A."/>
            <person name="Shibata T."/>
            <person name="Feng M."/>
            <person name="Maeda T."/>
            <person name="Schwartz J.A."/>
            <person name="Shigenobu S."/>
            <person name="Lundholm N."/>
            <person name="Nishiyama T."/>
            <person name="Yang H."/>
            <person name="Hasebe M."/>
            <person name="Li S."/>
            <person name="Pierce S.K."/>
            <person name="Wang J."/>
        </authorList>
    </citation>
    <scope>NUCLEOTIDE SEQUENCE [LARGE SCALE GENOMIC DNA]</scope>
    <source>
        <strain evidence="2">EC2010</strain>
        <tissue evidence="2">Whole organism of an adult</tissue>
    </source>
</reference>
<organism evidence="2 3">
    <name type="scientific">Elysia chlorotica</name>
    <name type="common">Eastern emerald elysia</name>
    <name type="synonym">Sea slug</name>
    <dbReference type="NCBI Taxonomy" id="188477"/>
    <lineage>
        <taxon>Eukaryota</taxon>
        <taxon>Metazoa</taxon>
        <taxon>Spiralia</taxon>
        <taxon>Lophotrochozoa</taxon>
        <taxon>Mollusca</taxon>
        <taxon>Gastropoda</taxon>
        <taxon>Heterobranchia</taxon>
        <taxon>Euthyneura</taxon>
        <taxon>Panpulmonata</taxon>
        <taxon>Sacoglossa</taxon>
        <taxon>Placobranchoidea</taxon>
        <taxon>Plakobranchidae</taxon>
        <taxon>Elysia</taxon>
    </lineage>
</organism>
<name>A0A3S1AV40_ELYCH</name>
<keyword evidence="1" id="KW-0472">Membrane</keyword>
<sequence length="154" mass="17861">MAWLLGSNDHFLEAVIIYHERFLGSSHDVCMNIFLEVAPASTQTCLLCSPICVKFSCFFHWQDTVFVKFYKMKCWCFSWSIQFSILAIFVTTFCFGKLECQPTMPNIICYSTAMLREFRPQGLSSCEHTQRTFPQHPGRKMVRKEVGIVKLSSF</sequence>
<evidence type="ECO:0000313" key="2">
    <source>
        <dbReference type="EMBL" id="RUS69123.1"/>
    </source>
</evidence>
<evidence type="ECO:0000313" key="3">
    <source>
        <dbReference type="Proteomes" id="UP000271974"/>
    </source>
</evidence>
<keyword evidence="1" id="KW-0812">Transmembrane</keyword>
<proteinExistence type="predicted"/>
<comment type="caution">
    <text evidence="2">The sequence shown here is derived from an EMBL/GenBank/DDBJ whole genome shotgun (WGS) entry which is preliminary data.</text>
</comment>
<feature type="transmembrane region" description="Helical" evidence="1">
    <location>
        <begin position="76"/>
        <end position="98"/>
    </location>
</feature>
<keyword evidence="1" id="KW-1133">Transmembrane helix</keyword>
<dbReference type="AlphaFoldDB" id="A0A3S1AV40"/>
<gene>
    <name evidence="2" type="ORF">EGW08_023116</name>
</gene>